<dbReference type="Pfam" id="PF13966">
    <property type="entry name" value="zf-RVT"/>
    <property type="match status" value="1"/>
</dbReference>
<evidence type="ECO:0000313" key="2">
    <source>
        <dbReference type="Proteomes" id="UP001652660"/>
    </source>
</evidence>
<proteinExistence type="predicted"/>
<evidence type="ECO:0000259" key="1">
    <source>
        <dbReference type="Pfam" id="PF13966"/>
    </source>
</evidence>
<organism evidence="2 3">
    <name type="scientific">Coffea arabica</name>
    <name type="common">Arabian coffee</name>
    <dbReference type="NCBI Taxonomy" id="13443"/>
    <lineage>
        <taxon>Eukaryota</taxon>
        <taxon>Viridiplantae</taxon>
        <taxon>Streptophyta</taxon>
        <taxon>Embryophyta</taxon>
        <taxon>Tracheophyta</taxon>
        <taxon>Spermatophyta</taxon>
        <taxon>Magnoliopsida</taxon>
        <taxon>eudicotyledons</taxon>
        <taxon>Gunneridae</taxon>
        <taxon>Pentapetalae</taxon>
        <taxon>asterids</taxon>
        <taxon>lamiids</taxon>
        <taxon>Gentianales</taxon>
        <taxon>Rubiaceae</taxon>
        <taxon>Ixoroideae</taxon>
        <taxon>Gardenieae complex</taxon>
        <taxon>Bertiereae - Coffeeae clade</taxon>
        <taxon>Coffeeae</taxon>
        <taxon>Coffea</taxon>
    </lineage>
</organism>
<accession>A0ABM4UEL9</accession>
<dbReference type="Proteomes" id="UP001652660">
    <property type="component" value="Chromosome 5e"/>
</dbReference>
<gene>
    <name evidence="3" type="primary">LOC140006951</name>
</gene>
<protein>
    <recommendedName>
        <fullName evidence="1">Reverse transcriptase zinc-binding domain-containing protein</fullName>
    </recommendedName>
</protein>
<dbReference type="GeneID" id="140006951"/>
<dbReference type="InterPro" id="IPR026960">
    <property type="entry name" value="RVT-Znf"/>
</dbReference>
<reference evidence="3" key="1">
    <citation type="submission" date="2025-08" db="UniProtKB">
        <authorList>
            <consortium name="RefSeq"/>
        </authorList>
    </citation>
    <scope>IDENTIFICATION</scope>
    <source>
        <tissue evidence="3">Leaves</tissue>
    </source>
</reference>
<dbReference type="RefSeq" id="XP_071905727.1">
    <property type="nucleotide sequence ID" value="XM_072049626.1"/>
</dbReference>
<name>A0ABM4UEL9_COFAR</name>
<keyword evidence="2" id="KW-1185">Reference proteome</keyword>
<sequence>MLLQWLPESIVPMILQITPPDVYSKQPDRMVWDLDISGSFSISSVYNLVRKVSNISIFSSNIWLTALPAKISFFMMRMSSGRLSVMEVLQRWGVCGPSRCTCCENPGVDSIDHIFCAGDVPRQVWESFQVEIGDFATPSMVKHAVIQWWLRPAKNKWLRLVYQVLPSLICWHLWKARNVAVWEGKVLSAMQVHGFVLSDLCDIL</sequence>
<feature type="domain" description="Reverse transcriptase zinc-binding" evidence="1">
    <location>
        <begin position="40"/>
        <end position="125"/>
    </location>
</feature>
<evidence type="ECO:0000313" key="3">
    <source>
        <dbReference type="RefSeq" id="XP_071905727.1"/>
    </source>
</evidence>